<comment type="caution">
    <text evidence="2">The sequence shown here is derived from an EMBL/GenBank/DDBJ whole genome shotgun (WGS) entry which is preliminary data.</text>
</comment>
<sequence>MMDFIQDSGIWIVTGSLLLLGLVGCVLPILPGHLIILAGAIGYRLMAGAEAGILWWGWAILIGLMAVSQIFEIMSGSLGSKWFGGTKWGAIGALIGSIVGLFFMPFGLLIGPLVGAFGFEMAFAKQKSRPAVVSGVGSVVGTLAGMGFKIAVGVLMIAWFFIDVFLIG</sequence>
<feature type="transmembrane region" description="Helical" evidence="1">
    <location>
        <begin position="53"/>
        <end position="71"/>
    </location>
</feature>
<evidence type="ECO:0000313" key="2">
    <source>
        <dbReference type="EMBL" id="MFD2257974.1"/>
    </source>
</evidence>
<dbReference type="PANTHER" id="PTHR39165">
    <property type="entry name" value="IG HYPOTHETICAL 17883"/>
    <property type="match status" value="1"/>
</dbReference>
<dbReference type="InterPro" id="IPR007403">
    <property type="entry name" value="DUF456"/>
</dbReference>
<keyword evidence="3" id="KW-1185">Reference proteome</keyword>
<dbReference type="EMBL" id="JBHUIT010000034">
    <property type="protein sequence ID" value="MFD2257974.1"/>
    <property type="molecule type" value="Genomic_DNA"/>
</dbReference>
<accession>A0ABW5DAY2</accession>
<organism evidence="2 3">
    <name type="scientific">Luteolibacter algae</name>
    <dbReference type="NCBI Taxonomy" id="454151"/>
    <lineage>
        <taxon>Bacteria</taxon>
        <taxon>Pseudomonadati</taxon>
        <taxon>Verrucomicrobiota</taxon>
        <taxon>Verrucomicrobiia</taxon>
        <taxon>Verrucomicrobiales</taxon>
        <taxon>Verrucomicrobiaceae</taxon>
        <taxon>Luteolibacter</taxon>
    </lineage>
</organism>
<dbReference type="Pfam" id="PF04306">
    <property type="entry name" value="DUF456"/>
    <property type="match status" value="1"/>
</dbReference>
<gene>
    <name evidence="2" type="ORF">ACFSSA_14930</name>
</gene>
<keyword evidence="1" id="KW-0812">Transmembrane</keyword>
<feature type="transmembrane region" description="Helical" evidence="1">
    <location>
        <begin position="12"/>
        <end position="41"/>
    </location>
</feature>
<protein>
    <submittedName>
        <fullName evidence="2">DUF456 domain-containing protein</fullName>
    </submittedName>
</protein>
<feature type="transmembrane region" description="Helical" evidence="1">
    <location>
        <begin position="91"/>
        <end position="119"/>
    </location>
</feature>
<proteinExistence type="predicted"/>
<dbReference type="RefSeq" id="WP_386821395.1">
    <property type="nucleotide sequence ID" value="NZ_JBHUIT010000034.1"/>
</dbReference>
<evidence type="ECO:0000313" key="3">
    <source>
        <dbReference type="Proteomes" id="UP001597375"/>
    </source>
</evidence>
<keyword evidence="1" id="KW-0472">Membrane</keyword>
<name>A0ABW5DAY2_9BACT</name>
<feature type="transmembrane region" description="Helical" evidence="1">
    <location>
        <begin position="131"/>
        <end position="162"/>
    </location>
</feature>
<dbReference type="Proteomes" id="UP001597375">
    <property type="component" value="Unassembled WGS sequence"/>
</dbReference>
<reference evidence="3" key="1">
    <citation type="journal article" date="2019" name="Int. J. Syst. Evol. Microbiol.">
        <title>The Global Catalogue of Microorganisms (GCM) 10K type strain sequencing project: providing services to taxonomists for standard genome sequencing and annotation.</title>
        <authorList>
            <consortium name="The Broad Institute Genomics Platform"/>
            <consortium name="The Broad Institute Genome Sequencing Center for Infectious Disease"/>
            <person name="Wu L."/>
            <person name="Ma J."/>
        </authorList>
    </citation>
    <scope>NUCLEOTIDE SEQUENCE [LARGE SCALE GENOMIC DNA]</scope>
    <source>
        <strain evidence="3">CGMCC 4.7106</strain>
    </source>
</reference>
<dbReference type="PANTHER" id="PTHR39165:SF1">
    <property type="entry name" value="DUF456 DOMAIN-CONTAINING PROTEIN"/>
    <property type="match status" value="1"/>
</dbReference>
<evidence type="ECO:0000256" key="1">
    <source>
        <dbReference type="SAM" id="Phobius"/>
    </source>
</evidence>
<keyword evidence="1" id="KW-1133">Transmembrane helix</keyword>